<organism evidence="1 2">
    <name type="scientific">Haloferula luteola</name>
    <dbReference type="NCBI Taxonomy" id="595692"/>
    <lineage>
        <taxon>Bacteria</taxon>
        <taxon>Pseudomonadati</taxon>
        <taxon>Verrucomicrobiota</taxon>
        <taxon>Verrucomicrobiia</taxon>
        <taxon>Verrucomicrobiales</taxon>
        <taxon>Verrucomicrobiaceae</taxon>
        <taxon>Haloferula</taxon>
    </lineage>
</organism>
<dbReference type="Proteomes" id="UP000557717">
    <property type="component" value="Unassembled WGS sequence"/>
</dbReference>
<comment type="caution">
    <text evidence="1">The sequence shown here is derived from an EMBL/GenBank/DDBJ whole genome shotgun (WGS) entry which is preliminary data.</text>
</comment>
<accession>A0A840VEK4</accession>
<sequence length="100" mass="11357">MKLRTFAPISCLVGVIRDTWKDGMELAHPIRRKWRDEIPPMKLLLEREPGMNLIHLSQNWRQALDCGLVASSAEIAEKVGLSAGRVRQIVRFSSPPPLRT</sequence>
<keyword evidence="2" id="KW-1185">Reference proteome</keyword>
<protein>
    <submittedName>
        <fullName evidence="1">Uncharacterized protein</fullName>
    </submittedName>
</protein>
<reference evidence="1 2" key="1">
    <citation type="submission" date="2020-08" db="EMBL/GenBank/DDBJ databases">
        <title>Genomic Encyclopedia of Type Strains, Phase IV (KMG-IV): sequencing the most valuable type-strain genomes for metagenomic binning, comparative biology and taxonomic classification.</title>
        <authorList>
            <person name="Goeker M."/>
        </authorList>
    </citation>
    <scope>NUCLEOTIDE SEQUENCE [LARGE SCALE GENOMIC DNA]</scope>
    <source>
        <strain evidence="1 2">YC6886</strain>
    </source>
</reference>
<gene>
    <name evidence="1" type="ORF">HNR46_004204</name>
</gene>
<dbReference type="EMBL" id="JACHFD010000048">
    <property type="protein sequence ID" value="MBB5353934.1"/>
    <property type="molecule type" value="Genomic_DNA"/>
</dbReference>
<proteinExistence type="predicted"/>
<evidence type="ECO:0000313" key="1">
    <source>
        <dbReference type="EMBL" id="MBB5353934.1"/>
    </source>
</evidence>
<name>A0A840VEK4_9BACT</name>
<dbReference type="AlphaFoldDB" id="A0A840VEK4"/>
<evidence type="ECO:0000313" key="2">
    <source>
        <dbReference type="Proteomes" id="UP000557717"/>
    </source>
</evidence>